<reference evidence="3 4" key="1">
    <citation type="submission" date="2023-08" db="EMBL/GenBank/DDBJ databases">
        <title>Rhodoferax potami sp. nov. and Rhodoferax mekongensis sp. nov., isolated from the Mekong River in Thailand.</title>
        <authorList>
            <person name="Kitikhun S."/>
            <person name="Charoenyingcharoen P."/>
            <person name="Siriarchawattana P."/>
            <person name="Likhitrattanapisal S."/>
            <person name="Nilsakha T."/>
            <person name="Chanpet A."/>
            <person name="Rattanawaree P."/>
            <person name="Ingsriswang S."/>
        </authorList>
    </citation>
    <scope>NUCLEOTIDE SEQUENCE [LARGE SCALE GENOMIC DNA]</scope>
    <source>
        <strain evidence="3 4">TBRC 17660</strain>
    </source>
</reference>
<evidence type="ECO:0000256" key="2">
    <source>
        <dbReference type="SAM" id="Phobius"/>
    </source>
</evidence>
<gene>
    <name evidence="3" type="ORF">RAE19_08545</name>
</gene>
<keyword evidence="1" id="KW-0175">Coiled coil</keyword>
<name>A0ABU3KMV4_9BURK</name>
<keyword evidence="2" id="KW-0812">Transmembrane</keyword>
<evidence type="ECO:0008006" key="5">
    <source>
        <dbReference type="Google" id="ProtNLM"/>
    </source>
</evidence>
<proteinExistence type="predicted"/>
<comment type="caution">
    <text evidence="3">The sequence shown here is derived from an EMBL/GenBank/DDBJ whole genome shotgun (WGS) entry which is preliminary data.</text>
</comment>
<keyword evidence="2" id="KW-0472">Membrane</keyword>
<sequence>MKAWWIAQSARINALSLRERLFLFISLLVVALALADLIWLTPAQKAMKQVQQQFVTQSSEVNRLRAELALVSKPTDLNADVRAELAQSQATLDALQRDIQVLAPSGASGEPSIEPVLAQFLKRSPGLRLVSSGTVSADGATPATETIPGITRRGLELKVTGSYNELTRYVKSLEQALPRLRWSGFQLLVGPQGPELTLRVYVLEAQP</sequence>
<evidence type="ECO:0000256" key="1">
    <source>
        <dbReference type="SAM" id="Coils"/>
    </source>
</evidence>
<feature type="transmembrane region" description="Helical" evidence="2">
    <location>
        <begin position="21"/>
        <end position="40"/>
    </location>
</feature>
<accession>A0ABU3KMV4</accession>
<evidence type="ECO:0000313" key="4">
    <source>
        <dbReference type="Proteomes" id="UP001321700"/>
    </source>
</evidence>
<organism evidence="3 4">
    <name type="scientific">Rhodoferax potami</name>
    <dbReference type="NCBI Taxonomy" id="3068338"/>
    <lineage>
        <taxon>Bacteria</taxon>
        <taxon>Pseudomonadati</taxon>
        <taxon>Pseudomonadota</taxon>
        <taxon>Betaproteobacteria</taxon>
        <taxon>Burkholderiales</taxon>
        <taxon>Comamonadaceae</taxon>
        <taxon>Rhodoferax</taxon>
    </lineage>
</organism>
<evidence type="ECO:0000313" key="3">
    <source>
        <dbReference type="EMBL" id="MDT7518752.1"/>
    </source>
</evidence>
<feature type="coiled-coil region" evidence="1">
    <location>
        <begin position="47"/>
        <end position="98"/>
    </location>
</feature>
<dbReference type="Proteomes" id="UP001321700">
    <property type="component" value="Unassembled WGS sequence"/>
</dbReference>
<keyword evidence="4" id="KW-1185">Reference proteome</keyword>
<dbReference type="EMBL" id="JAVBIK010000001">
    <property type="protein sequence ID" value="MDT7518752.1"/>
    <property type="molecule type" value="Genomic_DNA"/>
</dbReference>
<keyword evidence="2" id="KW-1133">Transmembrane helix</keyword>
<protein>
    <recommendedName>
        <fullName evidence="5">MSHA biogenesis protein MshJ</fullName>
    </recommendedName>
</protein>
<dbReference type="RefSeq" id="WP_313874470.1">
    <property type="nucleotide sequence ID" value="NZ_JAVBIK010000001.1"/>
</dbReference>